<proteinExistence type="predicted"/>
<gene>
    <name evidence="1" type="ORF">QAD02_000791</name>
</gene>
<keyword evidence="2" id="KW-1185">Reference proteome</keyword>
<organism evidence="1 2">
    <name type="scientific">Eretmocerus hayati</name>
    <dbReference type="NCBI Taxonomy" id="131215"/>
    <lineage>
        <taxon>Eukaryota</taxon>
        <taxon>Metazoa</taxon>
        <taxon>Ecdysozoa</taxon>
        <taxon>Arthropoda</taxon>
        <taxon>Hexapoda</taxon>
        <taxon>Insecta</taxon>
        <taxon>Pterygota</taxon>
        <taxon>Neoptera</taxon>
        <taxon>Endopterygota</taxon>
        <taxon>Hymenoptera</taxon>
        <taxon>Apocrita</taxon>
        <taxon>Proctotrupomorpha</taxon>
        <taxon>Chalcidoidea</taxon>
        <taxon>Aphelinidae</taxon>
        <taxon>Aphelininae</taxon>
        <taxon>Eretmocerus</taxon>
    </lineage>
</organism>
<comment type="caution">
    <text evidence="1">The sequence shown here is derived from an EMBL/GenBank/DDBJ whole genome shotgun (WGS) entry which is preliminary data.</text>
</comment>
<protein>
    <submittedName>
        <fullName evidence="1">Uncharacterized protein</fullName>
    </submittedName>
</protein>
<evidence type="ECO:0000313" key="1">
    <source>
        <dbReference type="EMBL" id="KAJ8669532.1"/>
    </source>
</evidence>
<dbReference type="EMBL" id="CM056743">
    <property type="protein sequence ID" value="KAJ8669532.1"/>
    <property type="molecule type" value="Genomic_DNA"/>
</dbReference>
<sequence length="356" mass="40671">MSDDFESASNHSSSSDAQDENYLSSSTSDSDDSLSSGAMSVLFDDDESDGSDRPKRKKRACFQNYCDETVQKYSDKKFLRMFRLPRDIVNTLIKEFANSEYFQSEDSRGLPKIPPHQQMYCFLYFVGHQAATYEETTDRFDLSADTVFNIITRVADFIGSYAPDLITWPTEEESQETQAYYEENNGIPVVEVMIDGSEIKINKPPSDAESYYNRKGFYSIKLQITKRRIRHFHAGWPGSVHDARMYKNSGVPEILARKNTTGRLLGDKAYPCTKHLMPPYKDNGHLLPHQKLFNKQLSKCRVCVEHTIGLLKQSCQQCCIEAHVEPEFSDSSEDDDDADDLDGLQLRDQVANTFRN</sequence>
<accession>A0ACC2NEJ6</accession>
<evidence type="ECO:0000313" key="2">
    <source>
        <dbReference type="Proteomes" id="UP001239111"/>
    </source>
</evidence>
<reference evidence="1" key="1">
    <citation type="submission" date="2023-04" db="EMBL/GenBank/DDBJ databases">
        <title>A chromosome-level genome assembly of the parasitoid wasp Eretmocerus hayati.</title>
        <authorList>
            <person name="Zhong Y."/>
            <person name="Liu S."/>
            <person name="Liu Y."/>
        </authorList>
    </citation>
    <scope>NUCLEOTIDE SEQUENCE</scope>
    <source>
        <strain evidence="1">ZJU_SS_LIU_2023</strain>
    </source>
</reference>
<name>A0ACC2NEJ6_9HYME</name>
<dbReference type="Proteomes" id="UP001239111">
    <property type="component" value="Chromosome 3"/>
</dbReference>